<keyword evidence="3 4" id="KW-0012">Acyltransferase</keyword>
<comment type="function">
    <text evidence="4">Functions in the N-end rule pathway of protein degradation where it conjugates Leu, Phe and, less efficiently, Met from aminoacyl-tRNAs to the N-termini of proteins containing an N-terminal arginine or lysine.</text>
</comment>
<dbReference type="GO" id="GO:0005737">
    <property type="term" value="C:cytoplasm"/>
    <property type="evidence" value="ECO:0007669"/>
    <property type="project" value="UniProtKB-SubCell"/>
</dbReference>
<evidence type="ECO:0000256" key="4">
    <source>
        <dbReference type="HAMAP-Rule" id="MF_00688"/>
    </source>
</evidence>
<dbReference type="InterPro" id="IPR042203">
    <property type="entry name" value="Leu/Phe-tRNA_Trfase_C"/>
</dbReference>
<dbReference type="AlphaFoldDB" id="A0A0K8P2C5"/>
<dbReference type="PANTHER" id="PTHR30098:SF2">
    <property type="entry name" value="LEUCYL_PHENYLALANYL-TRNA--PROTEIN TRANSFERASE"/>
    <property type="match status" value="1"/>
</dbReference>
<sequence>MITWLNDDHDPLPSTAAALPPGSEAPGLLAAGGRLDVARLREAYARGIFPWYGVGQPILWWSPDPRMVLMPAEFRLSRSLRKTIARFVRTPGCEVRIDAAPRRVLEACAGTPRPGQDGTWIVPAMVEAYLRWHAAGDVHSVETWVDGELVGGLYGVNLGRMFFGESMFAHRSDASKIALAALVCFCRAHAIDMIDCQQNTAHLASFGAREIPRREFERRLGPRVAAPSPPDWTYDPSLWRQLLRPQDAPRPEDSGP</sequence>
<comment type="caution">
    <text evidence="5">The sequence shown here is derived from an EMBL/GenBank/DDBJ whole genome shotgun (WGS) entry which is preliminary data.</text>
</comment>
<name>A0A0K8P2C5_PISS1</name>
<organism evidence="5 6">
    <name type="scientific">Piscinibacter sakaiensis</name>
    <name type="common">Ideonella sakaiensis</name>
    <dbReference type="NCBI Taxonomy" id="1547922"/>
    <lineage>
        <taxon>Bacteria</taxon>
        <taxon>Pseudomonadati</taxon>
        <taxon>Pseudomonadota</taxon>
        <taxon>Betaproteobacteria</taxon>
        <taxon>Burkholderiales</taxon>
        <taxon>Sphaerotilaceae</taxon>
        <taxon>Piscinibacter</taxon>
    </lineage>
</organism>
<dbReference type="RefSeq" id="WP_157548982.1">
    <property type="nucleotide sequence ID" value="NZ_BBYR01000039.1"/>
</dbReference>
<evidence type="ECO:0000313" key="6">
    <source>
        <dbReference type="Proteomes" id="UP000037660"/>
    </source>
</evidence>
<gene>
    <name evidence="4" type="primary">aat</name>
    <name evidence="5" type="ORF">ISF6_2667</name>
</gene>
<keyword evidence="6" id="KW-1185">Reference proteome</keyword>
<evidence type="ECO:0000256" key="1">
    <source>
        <dbReference type="ARBA" id="ARBA00022490"/>
    </source>
</evidence>
<evidence type="ECO:0000256" key="3">
    <source>
        <dbReference type="ARBA" id="ARBA00023315"/>
    </source>
</evidence>
<dbReference type="InterPro" id="IPR016181">
    <property type="entry name" value="Acyl_CoA_acyltransferase"/>
</dbReference>
<dbReference type="HAMAP" id="MF_00688">
    <property type="entry name" value="Leu_Phe_trans"/>
    <property type="match status" value="1"/>
</dbReference>
<dbReference type="STRING" id="1547922.ISF6_2667"/>
<reference evidence="6" key="1">
    <citation type="submission" date="2015-07" db="EMBL/GenBank/DDBJ databases">
        <title>Discovery of a poly(ethylene terephthalate assimilation.</title>
        <authorList>
            <person name="Yoshida S."/>
            <person name="Hiraga K."/>
            <person name="Takehana T."/>
            <person name="Taniguchi I."/>
            <person name="Yamaji H."/>
            <person name="Maeda Y."/>
            <person name="Toyohara K."/>
            <person name="Miyamoto K."/>
            <person name="Kimura Y."/>
            <person name="Oda K."/>
        </authorList>
    </citation>
    <scope>NUCLEOTIDE SEQUENCE [LARGE SCALE GENOMIC DNA]</scope>
    <source>
        <strain evidence="6">NBRC 110686 / TISTR 2288 / 201-F6</strain>
    </source>
</reference>
<comment type="catalytic activity">
    <reaction evidence="4">
        <text>L-phenylalanyl-tRNA(Phe) + an N-terminal L-alpha-aminoacyl-[protein] = an N-terminal L-phenylalanyl-L-alpha-aminoacyl-[protein] + tRNA(Phe)</text>
        <dbReference type="Rhea" id="RHEA:43632"/>
        <dbReference type="Rhea" id="RHEA-COMP:9668"/>
        <dbReference type="Rhea" id="RHEA-COMP:9699"/>
        <dbReference type="Rhea" id="RHEA-COMP:10636"/>
        <dbReference type="Rhea" id="RHEA-COMP:10637"/>
        <dbReference type="ChEBI" id="CHEBI:78442"/>
        <dbReference type="ChEBI" id="CHEBI:78531"/>
        <dbReference type="ChEBI" id="CHEBI:78597"/>
        <dbReference type="ChEBI" id="CHEBI:83561"/>
        <dbReference type="EC" id="2.3.2.6"/>
    </reaction>
</comment>
<dbReference type="PANTHER" id="PTHR30098">
    <property type="entry name" value="LEUCYL/PHENYLALANYL-TRNA--PROTEIN TRANSFERASE"/>
    <property type="match status" value="1"/>
</dbReference>
<comment type="catalytic activity">
    <reaction evidence="4">
        <text>N-terminal L-lysyl-[protein] + L-leucyl-tRNA(Leu) = N-terminal L-leucyl-L-lysyl-[protein] + tRNA(Leu) + H(+)</text>
        <dbReference type="Rhea" id="RHEA:12340"/>
        <dbReference type="Rhea" id="RHEA-COMP:9613"/>
        <dbReference type="Rhea" id="RHEA-COMP:9622"/>
        <dbReference type="Rhea" id="RHEA-COMP:12670"/>
        <dbReference type="Rhea" id="RHEA-COMP:12671"/>
        <dbReference type="ChEBI" id="CHEBI:15378"/>
        <dbReference type="ChEBI" id="CHEBI:65249"/>
        <dbReference type="ChEBI" id="CHEBI:78442"/>
        <dbReference type="ChEBI" id="CHEBI:78494"/>
        <dbReference type="ChEBI" id="CHEBI:133043"/>
        <dbReference type="EC" id="2.3.2.6"/>
    </reaction>
</comment>
<dbReference type="NCBIfam" id="TIGR00667">
    <property type="entry name" value="aat"/>
    <property type="match status" value="1"/>
</dbReference>
<reference evidence="5 6" key="2">
    <citation type="journal article" date="2016" name="Science">
        <title>A bacterium that degrades and assimilates poly(ethylene terephthalate).</title>
        <authorList>
            <person name="Yoshida S."/>
            <person name="Hiraga K."/>
            <person name="Takehana T."/>
            <person name="Taniguchi I."/>
            <person name="Yamaji H."/>
            <person name="Maeda Y."/>
            <person name="Toyohara K."/>
            <person name="Miyamoto K."/>
            <person name="Kimura Y."/>
            <person name="Oda K."/>
        </authorList>
    </citation>
    <scope>NUCLEOTIDE SEQUENCE [LARGE SCALE GENOMIC DNA]</scope>
    <source>
        <strain evidence="6">NBRC 110686 / TISTR 2288 / 201-F6</strain>
    </source>
</reference>
<dbReference type="OrthoDB" id="9790282at2"/>
<keyword evidence="2 4" id="KW-0808">Transferase</keyword>
<dbReference type="Pfam" id="PF03588">
    <property type="entry name" value="Leu_Phe_trans"/>
    <property type="match status" value="1"/>
</dbReference>
<dbReference type="GO" id="GO:0030163">
    <property type="term" value="P:protein catabolic process"/>
    <property type="evidence" value="ECO:0007669"/>
    <property type="project" value="UniProtKB-UniRule"/>
</dbReference>
<dbReference type="InterPro" id="IPR004616">
    <property type="entry name" value="Leu/Phe-tRNA_Trfase"/>
</dbReference>
<proteinExistence type="inferred from homology"/>
<dbReference type="Proteomes" id="UP000037660">
    <property type="component" value="Unassembled WGS sequence"/>
</dbReference>
<evidence type="ECO:0000313" key="5">
    <source>
        <dbReference type="EMBL" id="GAP36827.1"/>
    </source>
</evidence>
<comment type="subcellular location">
    <subcellularLocation>
        <location evidence="4">Cytoplasm</location>
    </subcellularLocation>
</comment>
<comment type="catalytic activity">
    <reaction evidence="4">
        <text>N-terminal L-arginyl-[protein] + L-leucyl-tRNA(Leu) = N-terminal L-leucyl-L-arginyl-[protein] + tRNA(Leu) + H(+)</text>
        <dbReference type="Rhea" id="RHEA:50416"/>
        <dbReference type="Rhea" id="RHEA-COMP:9613"/>
        <dbReference type="Rhea" id="RHEA-COMP:9622"/>
        <dbReference type="Rhea" id="RHEA-COMP:12672"/>
        <dbReference type="Rhea" id="RHEA-COMP:12673"/>
        <dbReference type="ChEBI" id="CHEBI:15378"/>
        <dbReference type="ChEBI" id="CHEBI:64719"/>
        <dbReference type="ChEBI" id="CHEBI:78442"/>
        <dbReference type="ChEBI" id="CHEBI:78494"/>
        <dbReference type="ChEBI" id="CHEBI:133044"/>
        <dbReference type="EC" id="2.3.2.6"/>
    </reaction>
</comment>
<dbReference type="Gene3D" id="3.40.630.70">
    <property type="entry name" value="Leucyl/phenylalanyl-tRNA-protein transferase, C-terminal domain"/>
    <property type="match status" value="1"/>
</dbReference>
<dbReference type="EC" id="2.3.2.6" evidence="4"/>
<keyword evidence="1 4" id="KW-0963">Cytoplasm</keyword>
<protein>
    <recommendedName>
        <fullName evidence="4">Leucyl/phenylalanyl-tRNA--protein transferase</fullName>
        <ecNumber evidence="4">2.3.2.6</ecNumber>
    </recommendedName>
    <alternativeName>
        <fullName evidence="4">L/F-transferase</fullName>
    </alternativeName>
    <alternativeName>
        <fullName evidence="4">Leucyltransferase</fullName>
    </alternativeName>
    <alternativeName>
        <fullName evidence="4">Phenyalanyltransferase</fullName>
    </alternativeName>
</protein>
<dbReference type="Gene3D" id="3.30.70.3550">
    <property type="entry name" value="Leucyl/phenylalanyl-tRNA-protein transferase, N-terminal domain"/>
    <property type="match status" value="1"/>
</dbReference>
<evidence type="ECO:0000256" key="2">
    <source>
        <dbReference type="ARBA" id="ARBA00022679"/>
    </source>
</evidence>
<comment type="similarity">
    <text evidence="4">Belongs to the L/F-transferase family.</text>
</comment>
<dbReference type="SUPFAM" id="SSF55729">
    <property type="entry name" value="Acyl-CoA N-acyltransferases (Nat)"/>
    <property type="match status" value="1"/>
</dbReference>
<dbReference type="GO" id="GO:0008914">
    <property type="term" value="F:leucyl-tRNA--protein transferase activity"/>
    <property type="evidence" value="ECO:0007669"/>
    <property type="project" value="UniProtKB-UniRule"/>
</dbReference>
<accession>A0A0K8P2C5</accession>
<dbReference type="InterPro" id="IPR042221">
    <property type="entry name" value="Leu/Phe-tRNA_Trfase_N"/>
</dbReference>
<dbReference type="EMBL" id="BBYR01000039">
    <property type="protein sequence ID" value="GAP36827.1"/>
    <property type="molecule type" value="Genomic_DNA"/>
</dbReference>